<evidence type="ECO:0000313" key="4">
    <source>
        <dbReference type="EMBL" id="CAI4002072.1"/>
    </source>
</evidence>
<evidence type="ECO:0000313" key="5">
    <source>
        <dbReference type="EMBL" id="CAL1155447.1"/>
    </source>
</evidence>
<proteinExistence type="predicted"/>
<evidence type="ECO:0000256" key="3">
    <source>
        <dbReference type="SAM" id="MobiDB-lite"/>
    </source>
</evidence>
<dbReference type="InterPro" id="IPR011010">
    <property type="entry name" value="DNA_brk_join_enz"/>
</dbReference>
<dbReference type="Gene3D" id="1.10.443.10">
    <property type="entry name" value="Intergrase catalytic core"/>
    <property type="match status" value="1"/>
</dbReference>
<feature type="compositionally biased region" description="Low complexity" evidence="3">
    <location>
        <begin position="1533"/>
        <end position="1542"/>
    </location>
</feature>
<dbReference type="InterPro" id="IPR013762">
    <property type="entry name" value="Integrase-like_cat_sf"/>
</dbReference>
<gene>
    <name evidence="4" type="ORF">C1SCF055_LOCUS28053</name>
</gene>
<name>A0A9P1D3T7_9DINO</name>
<dbReference type="SUPFAM" id="SSF56349">
    <property type="entry name" value="DNA breaking-rejoining enzymes"/>
    <property type="match status" value="1"/>
</dbReference>
<dbReference type="Proteomes" id="UP001152797">
    <property type="component" value="Unassembled WGS sequence"/>
</dbReference>
<keyword evidence="6" id="KW-1185">Reference proteome</keyword>
<comment type="caution">
    <text evidence="4">The sequence shown here is derived from an EMBL/GenBank/DDBJ whole genome shotgun (WGS) entry which is preliminary data.</text>
</comment>
<evidence type="ECO:0000256" key="2">
    <source>
        <dbReference type="SAM" id="Coils"/>
    </source>
</evidence>
<accession>A0A9P1D3T7</accession>
<evidence type="ECO:0000313" key="6">
    <source>
        <dbReference type="Proteomes" id="UP001152797"/>
    </source>
</evidence>
<dbReference type="GO" id="GO:0015074">
    <property type="term" value="P:DNA integration"/>
    <property type="evidence" value="ECO:0007669"/>
    <property type="project" value="InterPro"/>
</dbReference>
<organism evidence="4">
    <name type="scientific">Cladocopium goreaui</name>
    <dbReference type="NCBI Taxonomy" id="2562237"/>
    <lineage>
        <taxon>Eukaryota</taxon>
        <taxon>Sar</taxon>
        <taxon>Alveolata</taxon>
        <taxon>Dinophyceae</taxon>
        <taxon>Suessiales</taxon>
        <taxon>Symbiodiniaceae</taxon>
        <taxon>Cladocopium</taxon>
    </lineage>
</organism>
<dbReference type="EMBL" id="CAMXCT030003035">
    <property type="protein sequence ID" value="CAL4789384.1"/>
    <property type="molecule type" value="Genomic_DNA"/>
</dbReference>
<feature type="coiled-coil region" evidence="2">
    <location>
        <begin position="172"/>
        <end position="199"/>
    </location>
</feature>
<feature type="region of interest" description="Disordered" evidence="3">
    <location>
        <begin position="1496"/>
        <end position="1584"/>
    </location>
</feature>
<evidence type="ECO:0000256" key="1">
    <source>
        <dbReference type="ARBA" id="ARBA00023172"/>
    </source>
</evidence>
<keyword evidence="1" id="KW-0233">DNA recombination</keyword>
<dbReference type="GO" id="GO:0003677">
    <property type="term" value="F:DNA binding"/>
    <property type="evidence" value="ECO:0007669"/>
    <property type="project" value="InterPro"/>
</dbReference>
<sequence>MPNVERWAIFVVAEVEVVDPKHERHLLRVVHANCLMTYSGVVDGGVRPRALSAAINGDGQPASASHLDEPPVIRLDSTVETDGRHLDLAVLSLLEGENFYEPSGINEVDASGILVNAPTSEKDYKIDFCLDGLAEDAKAISLHLLRLPGTDFVDIIEGALFAPAPSCNLPAQSSLRSELEVLRLRVQVLEERLIAREAERPSPTASAGSEGFSVVTSAPGQSGYILAEDTEERLELAKECGRFLRRAYSGVYRGTSGRDRLKLGSRVYVVLADFSGRKFDQPKVFERFSEVKDLCKRGPDAGSSVFLGFATQWEAKLAVNRVAVSSLRWLRQTSGEIHPDTHRCRLNFLSPEGADVSVAFVPIVHVEGKLLVAVPFVAWHRTASRRLLPKGALSKPVPVEVSGTLVEEAAEEESIDITTKAWVGFLSAELLQAAVIGEPEEGAITAEFGEELEVRVQLSALVLVAIADEHFSFVSAQSGPASVAASPSLRSAAGLSEVVSFVRKQKSKGGDAGAAAKKQEPNLCPGLDPAVVAAARQSGFPEDQLQKLAALARKPVRMDDVPPKKPRQRGVLSESEEAEADLEGEDEEATAEGPPIERAILQLTKVVKTLAKSKQGKLEVKGSSIQKVEERFEGESGLAVGSVESQMAEDFTTLKSGPGLEQLPVTSRSWLEHRSRLLNFPTSIRAAWLIAGIHDCLRRNQVGEARARAAVALLAYDQAALDGGSWQLAQELVLELPPPYSSFQGKRAPEPSEQAWSRLADERFLELALWRLKDRDSFLESRKRLSQGYKEGARRLKKRAEERAEVDLQKEVWPMPLPYPEVHTSRRSRLKECGPLKVCTNYVVAVLSWLHLGEKRKPTEELGLGLGTKLNRDQWKAVHRMQPLFSTWLDGGTVTPEDMGRTAAKVESIEAVLARLEEVAEEVKEGLGGYKGCRRSHKPAFSFEEEHEAEVLGRVGSNLEHVAKDIEPHRLKFVGEPSFDPTPFLDYANREQYNRPLDLSFEESLEDLDLPRVKVRCKRGQGVQLLEKLDSVKRLALVPLKEVREHLLNGMFCLPKDQHRDRMILDARRPNAVEASERRWVYSLGSTCQLNHIHLKEDEILLIHAEDLREFYHCFLVSEQRCRRNGLQMKVKPEEVQHLQCFEAWMAAEDHLVPCLATMAMGDTNAVAFGQCAHLSVILRTNVFELEDFLTLKQRPNRKSIKCGLMIDDFVVLEVHKGQEAPCKEDAETEGRKRMLKVREAYVEAGLPRHEGKAVEQEEKGEFWGYEVDGKRGLARPSLKRLIPLCFILCRVVALGKISVGLLEVIAGALVAAFQCRRRLMSALQEVYRAQRGRSRAEVVRMSMKLKEELLVCLGLLPLAVVDMRLRPSAKLVCSDASTECEAAVQAEVGRSSSAAVNELLRQSLPEHCGTNVRGYYGYCRSSLNPADDPTRKAALRKPSICLPAWWGEIAEGDFEQFDDFLFQHGVHTAQSAELPSADELLPDLELDWRNSRQLKSDRGRNLRKRERKGASDSGRLTPDSCSSAPSEPARLSSSSEQTSSSRRTAVAVSGEEGTTSGRAGRGSEGNAERRVPPDNSKDPCSSRAGAALTGTRLDVLCLFDHSQFVYDKTRFESLAEAVSSGPGLLDLYSGARGFSKALVRLGCPWAVCFDLKHSIREDLSNPLTQRTLLKGLSLGWFLAMAASPVCASFSTAITPPWRTKLHPGGKPGLTEVQQLKIQLGQEQLAFVLELVSVCLQFEILFWVENPDQSWFWKQQGELSWDKLSENYGDKLGDFRCDQCRFGTLWRKRTRFRTSCHLKGQKEMCCCNKPHVVLRGRDKSKGMNFTKLAESYPRRLCSFLAGAFAIDLELQGKCRKLDLAGCAKVTHCRIGEAENPGPRNRVPRADRNIYDFNLLEPGTILMRARFWKKFQEWAEANLGEGAAGNLAENPGLLVSALEAFGADSFSAGMPLLYFRQLVVHVQSEFPATRAYASALWALISRWEIAEPTQHRTPIPESLVRAMASLSILWGWRRFASTILLCFYGICRIGEVLKAKRCDLLTPEDLLWEDPDVVYLRINVPKSRGRGPKVQYATCKVPSVVKLLCKTWRRMSSEELLCGSSPSSFRRRWDALLKHLGVDKKLRLTPGSLRGGGAVAAHKRGQPIQDLLWNMRLQHQKTLGYYLQEVTVSLTFSNLTGAAWSGENALKHQLPFLLDGAGSSRSAELRQFQVAFGSAADLEIHLCTSKESAVALEHLYLQVSDLQENGEASLATDGEAIFRGFEAIRYPGKSWIQASKLASSGSDEDQEWVAPSGPAPVVLFRKQGKIKVTLRAKPQGPFTGPGRRFLLQLHSPDVKEHRKAVKPGGIIQEVDPAACGVILQFPIGTVPQPHHLHHAAALGKAPMLPSKMGTMLKMGHENELKDIASGVGDVMTWCKEATKQRWPGILLGTASEETRGAVEHGHWHRTLKDPAMAVDFDADRALIRDLAREVPAEILRTGGTGCNGPRFLATNSVSAALAG</sequence>
<dbReference type="OrthoDB" id="410482at2759"/>
<keyword evidence="2" id="KW-0175">Coiled coil</keyword>
<feature type="compositionally biased region" description="Acidic residues" evidence="3">
    <location>
        <begin position="574"/>
        <end position="590"/>
    </location>
</feature>
<dbReference type="EMBL" id="CAMXCT020003035">
    <property type="protein sequence ID" value="CAL1155447.1"/>
    <property type="molecule type" value="Genomic_DNA"/>
</dbReference>
<dbReference type="GO" id="GO:0006310">
    <property type="term" value="P:DNA recombination"/>
    <property type="evidence" value="ECO:0007669"/>
    <property type="project" value="UniProtKB-KW"/>
</dbReference>
<protein>
    <submittedName>
        <fullName evidence="4">Uncharacterized protein</fullName>
    </submittedName>
</protein>
<feature type="compositionally biased region" description="Basic and acidic residues" evidence="3">
    <location>
        <begin position="1567"/>
        <end position="1578"/>
    </location>
</feature>
<reference evidence="5" key="2">
    <citation type="submission" date="2024-04" db="EMBL/GenBank/DDBJ databases">
        <authorList>
            <person name="Chen Y."/>
            <person name="Shah S."/>
            <person name="Dougan E. K."/>
            <person name="Thang M."/>
            <person name="Chan C."/>
        </authorList>
    </citation>
    <scope>NUCLEOTIDE SEQUENCE [LARGE SCALE GENOMIC DNA]</scope>
</reference>
<reference evidence="4" key="1">
    <citation type="submission" date="2022-10" db="EMBL/GenBank/DDBJ databases">
        <authorList>
            <person name="Chen Y."/>
            <person name="Dougan E. K."/>
            <person name="Chan C."/>
            <person name="Rhodes N."/>
            <person name="Thang M."/>
        </authorList>
    </citation>
    <scope>NUCLEOTIDE SEQUENCE</scope>
</reference>
<feature type="region of interest" description="Disordered" evidence="3">
    <location>
        <begin position="553"/>
        <end position="595"/>
    </location>
</feature>
<dbReference type="EMBL" id="CAMXCT010003035">
    <property type="protein sequence ID" value="CAI4002072.1"/>
    <property type="molecule type" value="Genomic_DNA"/>
</dbReference>